<gene>
    <name evidence="2" type="ORF">GCM10011399_23570</name>
</gene>
<keyword evidence="3" id="KW-1185">Reference proteome</keyword>
<dbReference type="RefSeq" id="WP_188678511.1">
    <property type="nucleotide sequence ID" value="NZ_BMGP01000004.1"/>
</dbReference>
<reference evidence="2 3" key="1">
    <citation type="journal article" date="2014" name="Int. J. Syst. Evol. Microbiol.">
        <title>Complete genome sequence of Corynebacterium casei LMG S-19264T (=DSM 44701T), isolated from a smear-ripened cheese.</title>
        <authorList>
            <consortium name="US DOE Joint Genome Institute (JGI-PGF)"/>
            <person name="Walter F."/>
            <person name="Albersmeier A."/>
            <person name="Kalinowski J."/>
            <person name="Ruckert C."/>
        </authorList>
    </citation>
    <scope>NUCLEOTIDE SEQUENCE [LARGE SCALE GENOMIC DNA]</scope>
    <source>
        <strain evidence="2 3">CGMCC 1.12976</strain>
    </source>
</reference>
<keyword evidence="1" id="KW-1133">Transmembrane helix</keyword>
<proteinExistence type="predicted"/>
<protein>
    <submittedName>
        <fullName evidence="2">Uncharacterized protein</fullName>
    </submittedName>
</protein>
<accession>A0A917B7F1</accession>
<evidence type="ECO:0000256" key="1">
    <source>
        <dbReference type="SAM" id="Phobius"/>
    </source>
</evidence>
<keyword evidence="1" id="KW-0472">Membrane</keyword>
<dbReference type="Proteomes" id="UP000598775">
    <property type="component" value="Unassembled WGS sequence"/>
</dbReference>
<feature type="transmembrane region" description="Helical" evidence="1">
    <location>
        <begin position="123"/>
        <end position="141"/>
    </location>
</feature>
<comment type="caution">
    <text evidence="2">The sequence shown here is derived from an EMBL/GenBank/DDBJ whole genome shotgun (WGS) entry which is preliminary data.</text>
</comment>
<sequence>MKLEGDFPNYFDVYCTPGSERDALYILTPDLMASLADNAGFSSMEITDNALIFFTPGGFDPEDPAQWRRCFRLLHSVGKDALKRTQRFNRVDLTESGQSMQPEIHSHKRLTLSTGRSNRSTQLVEAACALVVVAVFLWAWLH</sequence>
<evidence type="ECO:0000313" key="2">
    <source>
        <dbReference type="EMBL" id="GGF29705.1"/>
    </source>
</evidence>
<keyword evidence="1" id="KW-0812">Transmembrane</keyword>
<evidence type="ECO:0000313" key="3">
    <source>
        <dbReference type="Proteomes" id="UP000598775"/>
    </source>
</evidence>
<name>A0A917B7F1_9MICO</name>
<dbReference type="EMBL" id="BMGP01000004">
    <property type="protein sequence ID" value="GGF29705.1"/>
    <property type="molecule type" value="Genomic_DNA"/>
</dbReference>
<dbReference type="AlphaFoldDB" id="A0A917B7F1"/>
<organism evidence="2 3">
    <name type="scientific">Subtercola lobariae</name>
    <dbReference type="NCBI Taxonomy" id="1588641"/>
    <lineage>
        <taxon>Bacteria</taxon>
        <taxon>Bacillati</taxon>
        <taxon>Actinomycetota</taxon>
        <taxon>Actinomycetes</taxon>
        <taxon>Micrococcales</taxon>
        <taxon>Microbacteriaceae</taxon>
        <taxon>Subtercola</taxon>
    </lineage>
</organism>